<reference evidence="3" key="1">
    <citation type="journal article" date="2015" name="Nature">
        <title>Complex archaea that bridge the gap between prokaryotes and eukaryotes.</title>
        <authorList>
            <person name="Spang A."/>
            <person name="Saw J.H."/>
            <person name="Jorgensen S.L."/>
            <person name="Zaremba-Niedzwiedzka K."/>
            <person name="Martijn J."/>
            <person name="Lind A.E."/>
            <person name="van Eijk R."/>
            <person name="Schleper C."/>
            <person name="Guy L."/>
            <person name="Ettema T.J."/>
        </authorList>
    </citation>
    <scope>NUCLEOTIDE SEQUENCE</scope>
</reference>
<dbReference type="PANTHER" id="PTHR36113:SF1">
    <property type="entry name" value="GLYOXALASE_BLEOMYCIN RESISTANCE PROTEIN_DIOXYGENASE"/>
    <property type="match status" value="1"/>
</dbReference>
<evidence type="ECO:0000259" key="2">
    <source>
        <dbReference type="PROSITE" id="PS51819"/>
    </source>
</evidence>
<dbReference type="EMBL" id="LAZR01000027">
    <property type="protein sequence ID" value="KKO03296.1"/>
    <property type="molecule type" value="Genomic_DNA"/>
</dbReference>
<protein>
    <recommendedName>
        <fullName evidence="2">VOC domain-containing protein</fullName>
    </recommendedName>
</protein>
<name>A0A0F9VDT8_9ZZZZ</name>
<dbReference type="PANTHER" id="PTHR36113">
    <property type="entry name" value="LYASE, PUTATIVE-RELATED-RELATED"/>
    <property type="match status" value="1"/>
</dbReference>
<dbReference type="InterPro" id="IPR029068">
    <property type="entry name" value="Glyas_Bleomycin-R_OHBP_Dase"/>
</dbReference>
<gene>
    <name evidence="3" type="ORF">LCGC14_0097090</name>
</gene>
<dbReference type="CDD" id="cd06587">
    <property type="entry name" value="VOC"/>
    <property type="match status" value="1"/>
</dbReference>
<sequence>MYLEHVNLVVDDMDAMLDFYRAVFPHWRVRDEGHGEWYGKPRKWVHFGDDEHYLALSDHGEGENRDLKGHSVGLAHFAYVTDNLDAVVARLNNAGFAIAKPGAVEPFRKNVYFVDPAGFEVEFVEYLSDIPAERNLNRDALPSAEQGDAQQQAVQQRRGEV</sequence>
<feature type="domain" description="VOC" evidence="2">
    <location>
        <begin position="2"/>
        <end position="126"/>
    </location>
</feature>
<feature type="region of interest" description="Disordered" evidence="1">
    <location>
        <begin position="142"/>
        <end position="161"/>
    </location>
</feature>
<dbReference type="Gene3D" id="3.10.180.10">
    <property type="entry name" value="2,3-Dihydroxybiphenyl 1,2-Dioxygenase, domain 1"/>
    <property type="match status" value="1"/>
</dbReference>
<dbReference type="Pfam" id="PF00903">
    <property type="entry name" value="Glyoxalase"/>
    <property type="match status" value="1"/>
</dbReference>
<evidence type="ECO:0000313" key="3">
    <source>
        <dbReference type="EMBL" id="KKO03296.1"/>
    </source>
</evidence>
<evidence type="ECO:0000256" key="1">
    <source>
        <dbReference type="SAM" id="MobiDB-lite"/>
    </source>
</evidence>
<dbReference type="InterPro" id="IPR037523">
    <property type="entry name" value="VOC_core"/>
</dbReference>
<accession>A0A0F9VDT8</accession>
<dbReference type="AlphaFoldDB" id="A0A0F9VDT8"/>
<dbReference type="PROSITE" id="PS51819">
    <property type="entry name" value="VOC"/>
    <property type="match status" value="1"/>
</dbReference>
<dbReference type="InterPro" id="IPR004360">
    <property type="entry name" value="Glyas_Fos-R_dOase_dom"/>
</dbReference>
<dbReference type="SUPFAM" id="SSF54593">
    <property type="entry name" value="Glyoxalase/Bleomycin resistance protein/Dihydroxybiphenyl dioxygenase"/>
    <property type="match status" value="1"/>
</dbReference>
<feature type="compositionally biased region" description="Low complexity" evidence="1">
    <location>
        <begin position="145"/>
        <end position="161"/>
    </location>
</feature>
<dbReference type="InterPro" id="IPR051332">
    <property type="entry name" value="Fosfomycin_Res_Enzymes"/>
</dbReference>
<proteinExistence type="predicted"/>
<comment type="caution">
    <text evidence="3">The sequence shown here is derived from an EMBL/GenBank/DDBJ whole genome shotgun (WGS) entry which is preliminary data.</text>
</comment>
<organism evidence="3">
    <name type="scientific">marine sediment metagenome</name>
    <dbReference type="NCBI Taxonomy" id="412755"/>
    <lineage>
        <taxon>unclassified sequences</taxon>
        <taxon>metagenomes</taxon>
        <taxon>ecological metagenomes</taxon>
    </lineage>
</organism>